<organism evidence="2 3">
    <name type="scientific">Roseibium limicola</name>
    <dbReference type="NCBI Taxonomy" id="2816037"/>
    <lineage>
        <taxon>Bacteria</taxon>
        <taxon>Pseudomonadati</taxon>
        <taxon>Pseudomonadota</taxon>
        <taxon>Alphaproteobacteria</taxon>
        <taxon>Hyphomicrobiales</taxon>
        <taxon>Stappiaceae</taxon>
        <taxon>Roseibium</taxon>
    </lineage>
</organism>
<dbReference type="EMBL" id="JAFLNF010000001">
    <property type="protein sequence ID" value="MBO0343866.1"/>
    <property type="molecule type" value="Genomic_DNA"/>
</dbReference>
<feature type="transmembrane region" description="Helical" evidence="1">
    <location>
        <begin position="6"/>
        <end position="24"/>
    </location>
</feature>
<dbReference type="Pfam" id="PF09945">
    <property type="entry name" value="DUF2177"/>
    <property type="match status" value="1"/>
</dbReference>
<dbReference type="AlphaFoldDB" id="A0A939J747"/>
<dbReference type="RefSeq" id="WP_206937623.1">
    <property type="nucleotide sequence ID" value="NZ_JAFLNF010000001.1"/>
</dbReference>
<reference evidence="2" key="1">
    <citation type="submission" date="2021-03" db="EMBL/GenBank/DDBJ databases">
        <title>Roseibium sp. CAU 1637 isolated from Incheon.</title>
        <authorList>
            <person name="Kim W."/>
        </authorList>
    </citation>
    <scope>NUCLEOTIDE SEQUENCE</scope>
    <source>
        <strain evidence="2">CAU 1637</strain>
    </source>
</reference>
<feature type="transmembrane region" description="Helical" evidence="1">
    <location>
        <begin position="71"/>
        <end position="91"/>
    </location>
</feature>
<keyword evidence="1" id="KW-1133">Transmembrane helix</keyword>
<proteinExistence type="predicted"/>
<evidence type="ECO:0000256" key="1">
    <source>
        <dbReference type="SAM" id="Phobius"/>
    </source>
</evidence>
<keyword evidence="3" id="KW-1185">Reference proteome</keyword>
<dbReference type="InterPro" id="IPR018687">
    <property type="entry name" value="DUF2177_membr"/>
</dbReference>
<comment type="caution">
    <text evidence="2">The sequence shown here is derived from an EMBL/GenBank/DDBJ whole genome shotgun (WGS) entry which is preliminary data.</text>
</comment>
<feature type="transmembrane region" description="Helical" evidence="1">
    <location>
        <begin position="45"/>
        <end position="65"/>
    </location>
</feature>
<gene>
    <name evidence="2" type="ORF">J0X15_01415</name>
</gene>
<evidence type="ECO:0000313" key="3">
    <source>
        <dbReference type="Proteomes" id="UP000664779"/>
    </source>
</evidence>
<accession>A0A939J747</accession>
<sequence length="135" mass="14607">MLQYVIAYIVTAVIFFAIDFVWLGKVATNFYSSNIGHLMLDKPNFVAAGGFYALYIVGILVFAVVPALRSGTISTALIYGALFGFFAYATYDMTNYATLRGWPVVVVVVDVIWGTMLTCVAAGLGTIVTRAVTSH</sequence>
<keyword evidence="1" id="KW-0472">Membrane</keyword>
<name>A0A939J747_9HYPH</name>
<evidence type="ECO:0000313" key="2">
    <source>
        <dbReference type="EMBL" id="MBO0343866.1"/>
    </source>
</evidence>
<dbReference type="Proteomes" id="UP000664779">
    <property type="component" value="Unassembled WGS sequence"/>
</dbReference>
<keyword evidence="1" id="KW-0812">Transmembrane</keyword>
<feature type="transmembrane region" description="Helical" evidence="1">
    <location>
        <begin position="103"/>
        <end position="128"/>
    </location>
</feature>
<protein>
    <submittedName>
        <fullName evidence="2">DUF2177 family protein</fullName>
    </submittedName>
</protein>